<organism evidence="2">
    <name type="scientific">Caenorhabditis brenneri</name>
    <name type="common">Nematode worm</name>
    <dbReference type="NCBI Taxonomy" id="135651"/>
    <lineage>
        <taxon>Eukaryota</taxon>
        <taxon>Metazoa</taxon>
        <taxon>Ecdysozoa</taxon>
        <taxon>Nematoda</taxon>
        <taxon>Chromadorea</taxon>
        <taxon>Rhabditida</taxon>
        <taxon>Rhabditina</taxon>
        <taxon>Rhabditomorpha</taxon>
        <taxon>Rhabditoidea</taxon>
        <taxon>Rhabditidae</taxon>
        <taxon>Peloderinae</taxon>
        <taxon>Caenorhabditis</taxon>
    </lineage>
</organism>
<reference evidence="2" key="1">
    <citation type="submission" date="2011-07" db="EMBL/GenBank/DDBJ databases">
        <authorList>
            <consortium name="Caenorhabditis brenneri Sequencing and Analysis Consortium"/>
            <person name="Wilson R.K."/>
        </authorList>
    </citation>
    <scope>NUCLEOTIDE SEQUENCE [LARGE SCALE GENOMIC DNA]</scope>
    <source>
        <strain evidence="2">PB2801</strain>
    </source>
</reference>
<dbReference type="HOGENOM" id="CLU_1497525_0_0_1"/>
<name>G0MRP4_CAEBE</name>
<sequence>MYYSSKVVPRRVDYKFLEAGCYENDDEDYGFVHTQMKENEQLKTYLGERMLEHIRNFLIKEGFENLCEDYKLDEVKLEEYGYTGKVYTYDIMEGMLEHMPTIFIKYGYLCEDNKLDEEKLEEYDYTRKEKTYDIEITTQNPNFVHMQTTMSYDPVTNTKIFDRMNRLGSYGRTAICTNDI</sequence>
<dbReference type="EMBL" id="GL379809">
    <property type="protein sequence ID" value="EGT42610.1"/>
    <property type="molecule type" value="Genomic_DNA"/>
</dbReference>
<dbReference type="STRING" id="135651.G0MRP4"/>
<gene>
    <name evidence="1" type="ORF">CAEBREN_01303</name>
</gene>
<accession>G0MRP4</accession>
<evidence type="ECO:0000313" key="1">
    <source>
        <dbReference type="EMBL" id="EGT42610.1"/>
    </source>
</evidence>
<protein>
    <submittedName>
        <fullName evidence="1">Uncharacterized protein</fullName>
    </submittedName>
</protein>
<evidence type="ECO:0000313" key="2">
    <source>
        <dbReference type="Proteomes" id="UP000008068"/>
    </source>
</evidence>
<dbReference type="AlphaFoldDB" id="G0MRP4"/>
<proteinExistence type="predicted"/>
<dbReference type="OrthoDB" id="413313at2759"/>
<dbReference type="InParanoid" id="G0MRP4"/>
<keyword evidence="2" id="KW-1185">Reference proteome</keyword>
<dbReference type="Proteomes" id="UP000008068">
    <property type="component" value="Unassembled WGS sequence"/>
</dbReference>